<keyword evidence="1" id="KW-1133">Transmembrane helix</keyword>
<feature type="transmembrane region" description="Helical" evidence="1">
    <location>
        <begin position="173"/>
        <end position="198"/>
    </location>
</feature>
<name>A0A6M0LFF2_PSEXY</name>
<feature type="transmembrane region" description="Helical" evidence="1">
    <location>
        <begin position="45"/>
        <end position="69"/>
    </location>
</feature>
<dbReference type="EMBL" id="VTVE01000001">
    <property type="protein sequence ID" value="NEX01305.1"/>
    <property type="molecule type" value="Genomic_DNA"/>
</dbReference>
<feature type="transmembrane region" description="Helical" evidence="1">
    <location>
        <begin position="440"/>
        <end position="464"/>
    </location>
</feature>
<dbReference type="InterPro" id="IPR003607">
    <property type="entry name" value="HD/PDEase_dom"/>
</dbReference>
<evidence type="ECO:0000259" key="2">
    <source>
        <dbReference type="PROSITE" id="PS51832"/>
    </source>
</evidence>
<feature type="domain" description="HD-GYP" evidence="2">
    <location>
        <begin position="532"/>
        <end position="742"/>
    </location>
</feature>
<feature type="transmembrane region" description="Helical" evidence="1">
    <location>
        <begin position="81"/>
        <end position="103"/>
    </location>
</feature>
<dbReference type="CDD" id="cd00077">
    <property type="entry name" value="HDc"/>
    <property type="match status" value="1"/>
</dbReference>
<dbReference type="InterPro" id="IPR037522">
    <property type="entry name" value="HD_GYP_dom"/>
</dbReference>
<dbReference type="InterPro" id="IPR052020">
    <property type="entry name" value="Cyclic_di-GMP/3'3'-cGAMP_PDE"/>
</dbReference>
<dbReference type="AlphaFoldDB" id="A0A6M0LFF2"/>
<reference evidence="3 4" key="1">
    <citation type="submission" date="2019-09" db="EMBL/GenBank/DDBJ databases">
        <authorList>
            <person name="Pidcock S.E."/>
            <person name="Huws S.A."/>
        </authorList>
    </citation>
    <scope>NUCLEOTIDE SEQUENCE [LARGE SCALE GENOMIC DNA]</scope>
    <source>
        <strain evidence="3 4">MZ8</strain>
    </source>
</reference>
<reference evidence="3 4" key="2">
    <citation type="submission" date="2020-03" db="EMBL/GenBank/DDBJ databases">
        <title>Investigating the evolutionary divergence of the Butyrivibrio group.</title>
        <authorList>
            <person name="Skvortsov T."/>
            <person name="Santos F.G."/>
            <person name="Ting K.S."/>
            <person name="Creevey C.J."/>
        </authorList>
    </citation>
    <scope>NUCLEOTIDE SEQUENCE [LARGE SCALE GENOMIC DNA]</scope>
    <source>
        <strain evidence="3 4">MZ8</strain>
    </source>
</reference>
<gene>
    <name evidence="3" type="ORF">F0Q01_05325</name>
</gene>
<dbReference type="PANTHER" id="PTHR45228">
    <property type="entry name" value="CYCLIC DI-GMP PHOSPHODIESTERASE TM_0186-RELATED"/>
    <property type="match status" value="1"/>
</dbReference>
<keyword evidence="1" id="KW-0472">Membrane</keyword>
<organism evidence="3 4">
    <name type="scientific">Pseudobutyrivibrio xylanivorans</name>
    <dbReference type="NCBI Taxonomy" id="185007"/>
    <lineage>
        <taxon>Bacteria</taxon>
        <taxon>Bacillati</taxon>
        <taxon>Bacillota</taxon>
        <taxon>Clostridia</taxon>
        <taxon>Lachnospirales</taxon>
        <taxon>Lachnospiraceae</taxon>
        <taxon>Pseudobutyrivibrio</taxon>
    </lineage>
</organism>
<evidence type="ECO:0000256" key="1">
    <source>
        <dbReference type="SAM" id="Phobius"/>
    </source>
</evidence>
<feature type="transmembrane region" description="Helical" evidence="1">
    <location>
        <begin position="110"/>
        <end position="128"/>
    </location>
</feature>
<feature type="transmembrane region" description="Helical" evidence="1">
    <location>
        <begin position="140"/>
        <end position="161"/>
    </location>
</feature>
<feature type="transmembrane region" description="Helical" evidence="1">
    <location>
        <begin position="256"/>
        <end position="280"/>
    </location>
</feature>
<evidence type="ECO:0000313" key="3">
    <source>
        <dbReference type="EMBL" id="NEX01305.1"/>
    </source>
</evidence>
<comment type="caution">
    <text evidence="3">The sequence shown here is derived from an EMBL/GenBank/DDBJ whole genome shotgun (WGS) entry which is preliminary data.</text>
</comment>
<dbReference type="Pfam" id="PF13487">
    <property type="entry name" value="HD_5"/>
    <property type="match status" value="1"/>
</dbReference>
<dbReference type="SMART" id="SM00471">
    <property type="entry name" value="HDc"/>
    <property type="match status" value="1"/>
</dbReference>
<dbReference type="SUPFAM" id="SSF109604">
    <property type="entry name" value="HD-domain/PDEase-like"/>
    <property type="match status" value="1"/>
</dbReference>
<keyword evidence="1" id="KW-0812">Transmembrane</keyword>
<evidence type="ECO:0000313" key="4">
    <source>
        <dbReference type="Proteomes" id="UP000473091"/>
    </source>
</evidence>
<accession>A0A6M0LFF2</accession>
<protein>
    <submittedName>
        <fullName evidence="3">HD domain-containing protein</fullName>
    </submittedName>
</protein>
<sequence>MNIGLFLLFRYKMDIFFSYDYKYLFLKCGGHRVSFHFKKRKYGIIYRYVVIVIGIIINITFGLIINSLLNLPLYLDVTGTVFVASVAGLLPAVLTGLLTNVIISFIIPNAFYFALLSVLVAIIAAYFVRYDKLHNIKGLIIYFIILALLGGNLTTLIHWLLLGEPQYKAVADLAHAITSTASNGVVFYLGVILVNTIIQGIDKSLASAIGFGLARFIPNKIKEDIYNSGWRQKPIPKEEIIASKIEGYRNTLLKKIIVMLVVVASSFVAIISLVSINIYFEDRKEEYSINAMNAATFASEVIDGDRITDYIKWGEDTSDYRDTQDLLQKILKNSQGVHYLYVIRVERNNLVYLFDMDTGKEQGYTAGAVKPIDESFSSYSDQLVKGEEVGTVIGKEGSEMVLTAFAPIKNSADKTVAYACADIYFGYMSKFAEEFLVKSLLIFSGFLILAIQWALSVTGFGLVYPISKITEAARGFIDSMGDQKAIDESVRKTRALDIRTNDEVQELYEAICKMELEMAEQVRDLRHYADSTAKMQNGLIITMADMVENRDSDTGAHIQKTAAYVRVILNGLKNKGYYAEKLTEKYMSDVEMSAPLHDIGKIHISDTILNKPGKLTEEEFEIMKTHTIYGREIMENAIGTVKGENYLKEARNMAAYHHERWDGKGYPEGLHGEVIPLSARIMAVADVFDALTSPRVYKPAFSLEKALSILEEESGKQFDPKCVEAFMDSLTDVKRILKKYNG</sequence>
<dbReference type="Proteomes" id="UP000473091">
    <property type="component" value="Unassembled WGS sequence"/>
</dbReference>
<proteinExistence type="predicted"/>
<dbReference type="Gene3D" id="1.10.3210.10">
    <property type="entry name" value="Hypothetical protein af1432"/>
    <property type="match status" value="1"/>
</dbReference>
<dbReference type="PROSITE" id="PS51832">
    <property type="entry name" value="HD_GYP"/>
    <property type="match status" value="1"/>
</dbReference>